<name>A0A939KJQ2_9CLOT</name>
<comment type="caution">
    <text evidence="3">The sequence shown here is derived from an EMBL/GenBank/DDBJ whole genome shotgun (WGS) entry which is preliminary data.</text>
</comment>
<protein>
    <submittedName>
        <fullName evidence="3">PQQ-dependent sugar dehydrogenase</fullName>
    </submittedName>
</protein>
<dbReference type="Proteomes" id="UP000664218">
    <property type="component" value="Unassembled WGS sequence"/>
</dbReference>
<evidence type="ECO:0000313" key="3">
    <source>
        <dbReference type="EMBL" id="MBO1265276.1"/>
    </source>
</evidence>
<sequence length="419" mass="47007">MKKLMILLLALILTACTIDPEEEPVPTDPVMEKPVETPSETPPVSEEPAEEKPQEENPFILPDEFSPARYRVEDTFPSASFQEPLALVSDGFSDERIYVVEREGMVYLLNLKKPDSEKTPFLNLTKLVDTSGQEMGLLGLAFHPDYEENGFLFVNYTRRGETVISRFNSSDRETVDLASEKMLLTYSQPYSNHNGGTLLFGPDGYLYISSGDGGSSGDPNDEAQNLTSYLGKILRIDVDTEDQPYLIPADNPLLHSEEEARPEIYAYGLRNPWKFSFDEGQDLLVAADVGQGEIEEIDLIVSGGNYGWNRFEGTRPYKDGAPPIDHIPPVYEYPHSEGRSITGGFTYYGDAMESLQGAYIYGDFISGTIWALWLDPNNQAENHTLLDTDFMISSFGLDNQGELYIVDFQGRIYTLKEEE</sequence>
<dbReference type="Gene3D" id="2.120.10.30">
    <property type="entry name" value="TolB, C-terminal domain"/>
    <property type="match status" value="1"/>
</dbReference>
<evidence type="ECO:0000313" key="4">
    <source>
        <dbReference type="Proteomes" id="UP000664218"/>
    </source>
</evidence>
<dbReference type="InterPro" id="IPR011041">
    <property type="entry name" value="Quinoprot_gluc/sorb_DH_b-prop"/>
</dbReference>
<feature type="region of interest" description="Disordered" evidence="1">
    <location>
        <begin position="20"/>
        <end position="59"/>
    </location>
</feature>
<dbReference type="RefSeq" id="WP_207599805.1">
    <property type="nucleotide sequence ID" value="NZ_JAFNJU010000007.1"/>
</dbReference>
<dbReference type="EMBL" id="JAFNJU010000007">
    <property type="protein sequence ID" value="MBO1265276.1"/>
    <property type="molecule type" value="Genomic_DNA"/>
</dbReference>
<organism evidence="3 4">
    <name type="scientific">Proteiniclasticum aestuarii</name>
    <dbReference type="NCBI Taxonomy" id="2817862"/>
    <lineage>
        <taxon>Bacteria</taxon>
        <taxon>Bacillati</taxon>
        <taxon>Bacillota</taxon>
        <taxon>Clostridia</taxon>
        <taxon>Eubacteriales</taxon>
        <taxon>Clostridiaceae</taxon>
        <taxon>Proteiniclasticum</taxon>
    </lineage>
</organism>
<dbReference type="InterPro" id="IPR011042">
    <property type="entry name" value="6-blade_b-propeller_TolB-like"/>
</dbReference>
<proteinExistence type="predicted"/>
<feature type="compositionally biased region" description="Low complexity" evidence="1">
    <location>
        <begin position="36"/>
        <end position="46"/>
    </location>
</feature>
<feature type="domain" description="Glucose/Sorbosone dehydrogenase" evidence="2">
    <location>
        <begin position="92"/>
        <end position="406"/>
    </location>
</feature>
<dbReference type="Pfam" id="PF07995">
    <property type="entry name" value="GSDH"/>
    <property type="match status" value="1"/>
</dbReference>
<dbReference type="PANTHER" id="PTHR19328">
    <property type="entry name" value="HEDGEHOG-INTERACTING PROTEIN"/>
    <property type="match status" value="1"/>
</dbReference>
<evidence type="ECO:0000259" key="2">
    <source>
        <dbReference type="Pfam" id="PF07995"/>
    </source>
</evidence>
<dbReference type="AlphaFoldDB" id="A0A939KJQ2"/>
<accession>A0A939KJQ2</accession>
<dbReference type="InterPro" id="IPR012938">
    <property type="entry name" value="Glc/Sorbosone_DH"/>
</dbReference>
<gene>
    <name evidence="3" type="ORF">J3A84_09570</name>
</gene>
<dbReference type="SUPFAM" id="SSF50952">
    <property type="entry name" value="Soluble quinoprotein glucose dehydrogenase"/>
    <property type="match status" value="1"/>
</dbReference>
<dbReference type="PROSITE" id="PS51257">
    <property type="entry name" value="PROKAR_LIPOPROTEIN"/>
    <property type="match status" value="1"/>
</dbReference>
<reference evidence="3" key="1">
    <citation type="submission" date="2021-03" db="EMBL/GenBank/DDBJ databases">
        <title>Proteiniclasticum marinus sp. nov., isolated from tidal flat sediment.</title>
        <authorList>
            <person name="Namirimu T."/>
            <person name="Yang J.-A."/>
            <person name="Yang S.-H."/>
            <person name="Kim Y.-J."/>
            <person name="Kwon K.K."/>
        </authorList>
    </citation>
    <scope>NUCLEOTIDE SEQUENCE</scope>
    <source>
        <strain evidence="3">SCR006</strain>
    </source>
</reference>
<dbReference type="PANTHER" id="PTHR19328:SF75">
    <property type="entry name" value="ALDOSE SUGAR DEHYDROGENASE YLII"/>
    <property type="match status" value="1"/>
</dbReference>
<evidence type="ECO:0000256" key="1">
    <source>
        <dbReference type="SAM" id="MobiDB-lite"/>
    </source>
</evidence>
<keyword evidence="4" id="KW-1185">Reference proteome</keyword>